<reference evidence="2" key="1">
    <citation type="journal article" date="2015" name="BMC Genomics">
        <title>Draft genome of a commonly misdiagnosed multidrug resistant pathogen Candida auris.</title>
        <authorList>
            <person name="Chatterjee S."/>
            <person name="Alampalli S.V."/>
            <person name="Nageshan R.K."/>
            <person name="Chettiar S.T."/>
            <person name="Joshi S."/>
            <person name="Tatu U.S."/>
        </authorList>
    </citation>
    <scope>NUCLEOTIDE SEQUENCE [LARGE SCALE GENOMIC DNA]</scope>
    <source>
        <strain evidence="2">6684</strain>
    </source>
</reference>
<evidence type="ECO:0000313" key="2">
    <source>
        <dbReference type="Proteomes" id="UP000037122"/>
    </source>
</evidence>
<gene>
    <name evidence="1" type="ORF">QG37_01620</name>
</gene>
<accession>A0A0L0P4L1</accession>
<protein>
    <submittedName>
        <fullName evidence="1">Uncharacterized protein</fullName>
    </submittedName>
</protein>
<dbReference type="EMBL" id="LGST01000013">
    <property type="protein sequence ID" value="KNE01312.1"/>
    <property type="molecule type" value="Genomic_DNA"/>
</dbReference>
<proteinExistence type="predicted"/>
<dbReference type="VEuPathDB" id="FungiDB:QG37_01620"/>
<sequence length="115" mass="12931">MLKSVGYGKTKASEIRLIYKGSMPHLPDKAVCMRCVVWLQMDKWATAKVQEAVVAIRADKIAASFASKGTPGTKETTNDKAGPFRNQMTRPLWFLFLLTCPLRRPDLPRQIPNIL</sequence>
<name>A0A0L0P4L1_CANAR</name>
<evidence type="ECO:0000313" key="1">
    <source>
        <dbReference type="EMBL" id="KNE01312.1"/>
    </source>
</evidence>
<dbReference type="AlphaFoldDB" id="A0A0L0P4L1"/>
<organism evidence="1 2">
    <name type="scientific">Candidozyma auris</name>
    <name type="common">Yeast</name>
    <name type="synonym">Candida auris</name>
    <dbReference type="NCBI Taxonomy" id="498019"/>
    <lineage>
        <taxon>Eukaryota</taxon>
        <taxon>Fungi</taxon>
        <taxon>Dikarya</taxon>
        <taxon>Ascomycota</taxon>
        <taxon>Saccharomycotina</taxon>
        <taxon>Pichiomycetes</taxon>
        <taxon>Metschnikowiaceae</taxon>
        <taxon>Candidozyma</taxon>
    </lineage>
</organism>
<comment type="caution">
    <text evidence="1">The sequence shown here is derived from an EMBL/GenBank/DDBJ whole genome shotgun (WGS) entry which is preliminary data.</text>
</comment>
<dbReference type="Proteomes" id="UP000037122">
    <property type="component" value="Unassembled WGS sequence"/>
</dbReference>